<dbReference type="InterPro" id="IPR009228">
    <property type="entry name" value="Capsid_scaffold_GpO"/>
</dbReference>
<evidence type="ECO:0000313" key="3">
    <source>
        <dbReference type="Proteomes" id="UP001269375"/>
    </source>
</evidence>
<name>A0ABU1GYJ9_9GAMM</name>
<proteinExistence type="predicted"/>
<comment type="caution">
    <text evidence="2">The sequence shown here is derived from an EMBL/GenBank/DDBJ whole genome shotgun (WGS) entry which is preliminary data.</text>
</comment>
<dbReference type="RefSeq" id="WP_251595046.1">
    <property type="nucleotide sequence ID" value="NZ_JAMLJI010000004.1"/>
</dbReference>
<evidence type="ECO:0000313" key="2">
    <source>
        <dbReference type="EMBL" id="MDR5897119.1"/>
    </source>
</evidence>
<keyword evidence="3" id="KW-1185">Reference proteome</keyword>
<evidence type="ECO:0000256" key="1">
    <source>
        <dbReference type="SAM" id="MobiDB-lite"/>
    </source>
</evidence>
<feature type="region of interest" description="Disordered" evidence="1">
    <location>
        <begin position="245"/>
        <end position="269"/>
    </location>
</feature>
<dbReference type="Pfam" id="PF05929">
    <property type="entry name" value="Phage_GPO"/>
    <property type="match status" value="1"/>
</dbReference>
<reference evidence="2 3" key="1">
    <citation type="submission" date="2023-04" db="EMBL/GenBank/DDBJ databases">
        <title>A long-awaited taxogenomic arrangement of the family Halomonadaceae.</title>
        <authorList>
            <person name="De La Haba R."/>
            <person name="Chuvochina M."/>
            <person name="Wittouck S."/>
            <person name="Arahal D.R."/>
            <person name="Sanchez-Porro C."/>
            <person name="Hugenholtz P."/>
            <person name="Ventosa A."/>
        </authorList>
    </citation>
    <scope>NUCLEOTIDE SEQUENCE [LARGE SCALE GENOMIC DNA]</scope>
    <source>
        <strain evidence="2 3">DSM 22428</strain>
    </source>
</reference>
<gene>
    <name evidence="2" type="ORF">QC825_13680</name>
</gene>
<dbReference type="Proteomes" id="UP001269375">
    <property type="component" value="Unassembled WGS sequence"/>
</dbReference>
<accession>A0ABU1GYJ9</accession>
<protein>
    <submittedName>
        <fullName evidence="2">GPO family capsid scaffolding protein</fullName>
    </submittedName>
</protein>
<dbReference type="EMBL" id="JARWAO010000008">
    <property type="protein sequence ID" value="MDR5897119.1"/>
    <property type="molecule type" value="Genomic_DNA"/>
</dbReference>
<organism evidence="2 3">
    <name type="scientific">Larsenimonas suaedae</name>
    <dbReference type="NCBI Taxonomy" id="1851019"/>
    <lineage>
        <taxon>Bacteria</taxon>
        <taxon>Pseudomonadati</taxon>
        <taxon>Pseudomonadota</taxon>
        <taxon>Gammaproteobacteria</taxon>
        <taxon>Oceanospirillales</taxon>
        <taxon>Halomonadaceae</taxon>
        <taxon>Larsenimonas</taxon>
    </lineage>
</organism>
<sequence length="269" mass="29681">MDWFRIATEGATTDGRTISRHWLEQMAANFDPQKYGCRVNLEHIRGVLPDSPFKSYGDVTALKTEEDDAGKLQLLAQIDPTEELKALNQARQKVYTSMEVDPDFAGSGEAYLVGLAVTDSPASLGTEMLAFSAQAGDKSPLTAKKQKPENLFTAAVETDFGFEHIPPKGPTLAERVKTMFKRQREETHGNFAALRDDLEQTMGLFVAENTRLSAELETRPSAEQFQALKAEHDQLKTAFDQLYATLDSTPRHPPRTPATGGDGTLETDC</sequence>